<keyword evidence="3" id="KW-0812">Transmembrane</keyword>
<evidence type="ECO:0000256" key="9">
    <source>
        <dbReference type="ARBA" id="ARBA00023157"/>
    </source>
</evidence>
<dbReference type="AlphaFoldDB" id="A0A1U8B4L9"/>
<dbReference type="Pfam" id="PF23472">
    <property type="entry name" value="LysM2_CERK1_LYK3_4_5"/>
    <property type="match status" value="1"/>
</dbReference>
<dbReference type="PANTHER" id="PTHR45927:SF6">
    <property type="entry name" value="PROTEIN LYK5"/>
    <property type="match status" value="1"/>
</dbReference>
<comment type="subcellular location">
    <subcellularLocation>
        <location evidence="1">Cell membrane</location>
        <topology evidence="1">Single-pass membrane protein</topology>
    </subcellularLocation>
</comment>
<evidence type="ECO:0000256" key="2">
    <source>
        <dbReference type="ARBA" id="ARBA00022475"/>
    </source>
</evidence>
<keyword evidence="7" id="KW-1133">Transmembrane helix</keyword>
<dbReference type="KEGG" id="nnu:104610758"/>
<dbReference type="RefSeq" id="XP_010275837.1">
    <property type="nucleotide sequence ID" value="XM_010277535.2"/>
</dbReference>
<dbReference type="GO" id="GO:0005886">
    <property type="term" value="C:plasma membrane"/>
    <property type="evidence" value="ECO:0007669"/>
    <property type="project" value="UniProtKB-SubCell"/>
</dbReference>
<keyword evidence="5" id="KW-0547">Nucleotide-binding</keyword>
<keyword evidence="4" id="KW-0732">Signal</keyword>
<dbReference type="InterPro" id="IPR052611">
    <property type="entry name" value="Plant_RLK_LysM"/>
</dbReference>
<dbReference type="Gene3D" id="3.30.200.20">
    <property type="entry name" value="Phosphorylase Kinase, domain 1"/>
    <property type="match status" value="1"/>
</dbReference>
<dbReference type="STRING" id="4432.A0A1U8B4L9"/>
<protein>
    <submittedName>
        <fullName evidence="11">Protein LYK5-like</fullName>
    </submittedName>
</protein>
<dbReference type="InterPro" id="IPR011009">
    <property type="entry name" value="Kinase-like_dom_sf"/>
</dbReference>
<reference evidence="11" key="1">
    <citation type="submission" date="2025-08" db="UniProtKB">
        <authorList>
            <consortium name="RefSeq"/>
        </authorList>
    </citation>
    <scope>IDENTIFICATION</scope>
</reference>
<evidence type="ECO:0000256" key="5">
    <source>
        <dbReference type="ARBA" id="ARBA00022741"/>
    </source>
</evidence>
<evidence type="ECO:0000313" key="11">
    <source>
        <dbReference type="RefSeq" id="XP_010275837.1"/>
    </source>
</evidence>
<dbReference type="SUPFAM" id="SSF56112">
    <property type="entry name" value="Protein kinase-like (PK-like)"/>
    <property type="match status" value="1"/>
</dbReference>
<proteinExistence type="predicted"/>
<dbReference type="GeneID" id="104610758"/>
<evidence type="ECO:0000256" key="6">
    <source>
        <dbReference type="ARBA" id="ARBA00022840"/>
    </source>
</evidence>
<dbReference type="GO" id="GO:0004672">
    <property type="term" value="F:protein kinase activity"/>
    <property type="evidence" value="ECO:0007669"/>
    <property type="project" value="InterPro"/>
</dbReference>
<dbReference type="Pfam" id="PF23446">
    <property type="entry name" value="LysM1_NFP_LYK"/>
    <property type="match status" value="1"/>
</dbReference>
<keyword evidence="10" id="KW-1185">Reference proteome</keyword>
<dbReference type="Pfam" id="PF23473">
    <property type="entry name" value="LysM3_LYK4_5"/>
    <property type="match status" value="1"/>
</dbReference>
<dbReference type="InterPro" id="IPR000719">
    <property type="entry name" value="Prot_kinase_dom"/>
</dbReference>
<dbReference type="FunCoup" id="A0A1U8B4L9">
    <property type="interactions" value="356"/>
</dbReference>
<name>A0A1U8B4L9_NELNU</name>
<evidence type="ECO:0000256" key="4">
    <source>
        <dbReference type="ARBA" id="ARBA00022729"/>
    </source>
</evidence>
<accession>A0A1U8B4L9</accession>
<evidence type="ECO:0000256" key="8">
    <source>
        <dbReference type="ARBA" id="ARBA00023136"/>
    </source>
</evidence>
<evidence type="ECO:0000256" key="3">
    <source>
        <dbReference type="ARBA" id="ARBA00022692"/>
    </source>
</evidence>
<dbReference type="PANTHER" id="PTHR45927">
    <property type="entry name" value="LYSM-DOMAIN RECEPTOR-LIKE KINASE-RELATED"/>
    <property type="match status" value="1"/>
</dbReference>
<dbReference type="GO" id="GO:0005524">
    <property type="term" value="F:ATP binding"/>
    <property type="evidence" value="ECO:0007669"/>
    <property type="project" value="UniProtKB-KW"/>
</dbReference>
<dbReference type="OrthoDB" id="4062651at2759"/>
<dbReference type="FunFam" id="1.10.510.10:FF:000468">
    <property type="entry name" value="PTI1-like tyrosine-protein kinase 3"/>
    <property type="match status" value="1"/>
</dbReference>
<dbReference type="InterPro" id="IPR056561">
    <property type="entry name" value="NFP_LYK_LysM1"/>
</dbReference>
<dbReference type="eggNOG" id="ENOG502QSFN">
    <property type="taxonomic scope" value="Eukaryota"/>
</dbReference>
<organism evidence="10 11">
    <name type="scientific">Nelumbo nucifera</name>
    <name type="common">Sacred lotus</name>
    <dbReference type="NCBI Taxonomy" id="4432"/>
    <lineage>
        <taxon>Eukaryota</taxon>
        <taxon>Viridiplantae</taxon>
        <taxon>Streptophyta</taxon>
        <taxon>Embryophyta</taxon>
        <taxon>Tracheophyta</taxon>
        <taxon>Spermatophyta</taxon>
        <taxon>Magnoliopsida</taxon>
        <taxon>Proteales</taxon>
        <taxon>Nelumbonaceae</taxon>
        <taxon>Nelumbo</taxon>
    </lineage>
</organism>
<gene>
    <name evidence="11" type="primary">LOC104610758</name>
</gene>
<dbReference type="PROSITE" id="PS50011">
    <property type="entry name" value="PROTEIN_KINASE_DOM"/>
    <property type="match status" value="1"/>
</dbReference>
<keyword evidence="6" id="KW-0067">ATP-binding</keyword>
<evidence type="ECO:0000256" key="7">
    <source>
        <dbReference type="ARBA" id="ARBA00022989"/>
    </source>
</evidence>
<sequence>MASASSSILSSFLFIFLSLSAFSHAQQAYLDNMQLDCYENRSLTHGYLCNGLKKSCKTYLTFRSLPPYDNPVSIAYLLGSQPSEIARFNNITDVDPVPVDTLLYIPVNCSCLGKFYQHNAFYTMKYETDTYFVISNDTYQGLTTCQAMMNQNPYDSMNLLFGMKLLAPLRCACPTKNQTARGVKFLLTYLPSLEDDVPSISKKFGVDEESINDANKLKWDSVTYPYTPILVPLRTEPRPTKIQSSASSPAPLQSPVLQNTVPAVERNSSNKWVFFGIGIGVGLVTLVIFGTLVWFLCLRRLRQGKLNPEGRKLAADSNIAAAAGKQFGSSDGIQVVIESLTVYKFEELEKVTGFFSEDHKIKGSVYRGVIQGDNAAVKRIEGNISNEINILKLINHFNVVKLSGFCVHEGNTYLVYEFAEGGPLSDWLHEGKNLGWKQRVQIAYDVANGLNYLHNYANPPYIHKNLNSSNILLDGDLRAKIANFGLARTVNGTLQLTSHVVGTQGYMAPEYLEHGLLTPKLDVFAFGVIVLELLSRREAATSSNDDGDRGERLLSETIKPVLEGENAREKLRGFMDPSLGHDYPLELAFSLAQLAMNCLALDLNSRPTISQAFISLSKILSSSSDWDSSDELQHSNSLGHGR</sequence>
<evidence type="ECO:0000256" key="1">
    <source>
        <dbReference type="ARBA" id="ARBA00004162"/>
    </source>
</evidence>
<dbReference type="Pfam" id="PF00069">
    <property type="entry name" value="Pkinase"/>
    <property type="match status" value="1"/>
</dbReference>
<evidence type="ECO:0000313" key="10">
    <source>
        <dbReference type="Proteomes" id="UP000189703"/>
    </source>
</evidence>
<dbReference type="Gene3D" id="1.10.510.10">
    <property type="entry name" value="Transferase(Phosphotransferase) domain 1"/>
    <property type="match status" value="1"/>
</dbReference>
<dbReference type="InterPro" id="IPR056562">
    <property type="entry name" value="LysM2_CERK1_LYK3_4_5"/>
</dbReference>
<dbReference type="OMA" id="YFTMAND"/>
<keyword evidence="9" id="KW-1015">Disulfide bond</keyword>
<keyword evidence="8" id="KW-0472">Membrane</keyword>
<keyword evidence="2" id="KW-1003">Cell membrane</keyword>
<dbReference type="Proteomes" id="UP000189703">
    <property type="component" value="Unplaced"/>
</dbReference>
<dbReference type="InterPro" id="IPR056563">
    <property type="entry name" value="LysM3_LYK4_5"/>
</dbReference>